<dbReference type="Proteomes" id="UP001156666">
    <property type="component" value="Unassembled WGS sequence"/>
</dbReference>
<reference evidence="1" key="1">
    <citation type="journal article" date="2014" name="Int. J. Syst. Evol. Microbiol.">
        <title>Complete genome sequence of Corynebacterium casei LMG S-19264T (=DSM 44701T), isolated from a smear-ripened cheese.</title>
        <authorList>
            <consortium name="US DOE Joint Genome Institute (JGI-PGF)"/>
            <person name="Walter F."/>
            <person name="Albersmeier A."/>
            <person name="Kalinowski J."/>
            <person name="Ruckert C."/>
        </authorList>
    </citation>
    <scope>NUCLEOTIDE SEQUENCE</scope>
    <source>
        <strain evidence="1">NBRC 108769</strain>
    </source>
</reference>
<proteinExistence type="predicted"/>
<sequence>MSAFIVSLSSCLDFVDEGLETEYGDSDAVLVVESIGPENGAEGEVISFSISVDSDFDIKSCIIQTSNEGKNGSGFNVTDESFDDPFADHGFGTVRPGIQSFKVRYDYIIPEEINKSIISVLIVDESGKVEVEKTLRVVPQVQFHDDISLYAKDATFFDALSSSEGVVYPDIKTNSSTLSEENVAIQKKIDIVFYFNTGNKSAYITSLASGNLDTELSFENSALFKKISLEEGKLLSEITPSDLSSILESVNMVADGRGSISNVKVGDVILFQADVNAVNSLKAGILQVEGLHPASVPRYEGTSYVLECSVITQI</sequence>
<evidence type="ECO:0000313" key="1">
    <source>
        <dbReference type="EMBL" id="GLR17894.1"/>
    </source>
</evidence>
<reference evidence="1" key="2">
    <citation type="submission" date="2023-01" db="EMBL/GenBank/DDBJ databases">
        <title>Draft genome sequence of Portibacter lacus strain NBRC 108769.</title>
        <authorList>
            <person name="Sun Q."/>
            <person name="Mori K."/>
        </authorList>
    </citation>
    <scope>NUCLEOTIDE SEQUENCE</scope>
    <source>
        <strain evidence="1">NBRC 108769</strain>
    </source>
</reference>
<accession>A0AA37WFN5</accession>
<organism evidence="1 2">
    <name type="scientific">Portibacter lacus</name>
    <dbReference type="NCBI Taxonomy" id="1099794"/>
    <lineage>
        <taxon>Bacteria</taxon>
        <taxon>Pseudomonadati</taxon>
        <taxon>Bacteroidota</taxon>
        <taxon>Saprospiria</taxon>
        <taxon>Saprospirales</taxon>
        <taxon>Haliscomenobacteraceae</taxon>
        <taxon>Portibacter</taxon>
    </lineage>
</organism>
<name>A0AA37WFN5_9BACT</name>
<protein>
    <submittedName>
        <fullName evidence="1">Uncharacterized protein</fullName>
    </submittedName>
</protein>
<keyword evidence="2" id="KW-1185">Reference proteome</keyword>
<comment type="caution">
    <text evidence="1">The sequence shown here is derived from an EMBL/GenBank/DDBJ whole genome shotgun (WGS) entry which is preliminary data.</text>
</comment>
<evidence type="ECO:0000313" key="2">
    <source>
        <dbReference type="Proteomes" id="UP001156666"/>
    </source>
</evidence>
<gene>
    <name evidence="1" type="ORF">GCM10007940_25090</name>
</gene>
<dbReference type="EMBL" id="BSOH01000014">
    <property type="protein sequence ID" value="GLR17894.1"/>
    <property type="molecule type" value="Genomic_DNA"/>
</dbReference>
<dbReference type="AlphaFoldDB" id="A0AA37WFN5"/>